<dbReference type="EMBL" id="JAULRT010000035">
    <property type="protein sequence ID" value="MDO3381277.1"/>
    <property type="molecule type" value="Genomic_DNA"/>
</dbReference>
<evidence type="ECO:0000259" key="6">
    <source>
        <dbReference type="Pfam" id="PF09864"/>
    </source>
</evidence>
<keyword evidence="8" id="KW-1185">Reference proteome</keyword>
<evidence type="ECO:0000256" key="3">
    <source>
        <dbReference type="ARBA" id="ARBA00023139"/>
    </source>
</evidence>
<proteinExistence type="predicted"/>
<dbReference type="RefSeq" id="WP_302711408.1">
    <property type="nucleotide sequence ID" value="NZ_JAULRT010000035.1"/>
</dbReference>
<feature type="domain" description="C-type lysozyme inhibitor" evidence="6">
    <location>
        <begin position="104"/>
        <end position="178"/>
    </location>
</feature>
<feature type="chain" id="PRO_5046352151" evidence="5">
    <location>
        <begin position="35"/>
        <end position="188"/>
    </location>
</feature>
<gene>
    <name evidence="7" type="ORF">QWI16_03770</name>
</gene>
<evidence type="ECO:0000256" key="5">
    <source>
        <dbReference type="SAM" id="SignalP"/>
    </source>
</evidence>
<keyword evidence="3" id="KW-0564">Palmitate</keyword>
<accession>A0ABT8TAZ0</accession>
<evidence type="ECO:0000256" key="1">
    <source>
        <dbReference type="ARBA" id="ARBA00022729"/>
    </source>
</evidence>
<comment type="caution">
    <text evidence="7">The sequence shown here is derived from an EMBL/GenBank/DDBJ whole genome shotgun (WGS) entry which is preliminary data.</text>
</comment>
<sequence>MLNVRHREELYRVLPRRLKATAAFLASLCLLACASPPDSSRYDANSWQAMIPASCRHFFDGCNTCTRAQGASLAACTRKARASYERPECLDEPASVNGVSKQQYRCAGGEVFTVFAGEYRADDMRVKLAQDELWLSDAQTHTAHRLSRVRSASGEKYSDGELTYWTKGDEALIQQAGRVIYSACRPTN</sequence>
<evidence type="ECO:0000313" key="8">
    <source>
        <dbReference type="Proteomes" id="UP001168380"/>
    </source>
</evidence>
<keyword evidence="1 5" id="KW-0732">Signal</keyword>
<dbReference type="Pfam" id="PF09864">
    <property type="entry name" value="MliC"/>
    <property type="match status" value="1"/>
</dbReference>
<protein>
    <submittedName>
        <fullName evidence="7">MliC family protein</fullName>
    </submittedName>
</protein>
<feature type="signal peptide" evidence="5">
    <location>
        <begin position="1"/>
        <end position="34"/>
    </location>
</feature>
<dbReference type="Proteomes" id="UP001168380">
    <property type="component" value="Unassembled WGS sequence"/>
</dbReference>
<name>A0ABT8TAZ0_9GAMM</name>
<evidence type="ECO:0000256" key="4">
    <source>
        <dbReference type="ARBA" id="ARBA00023288"/>
    </source>
</evidence>
<reference evidence="7" key="1">
    <citation type="submission" date="2023-07" db="EMBL/GenBank/DDBJ databases">
        <title>Gilvimarinus algae sp. nov., isolated from the surface of Kelp.</title>
        <authorList>
            <person name="Sun Y.Y."/>
            <person name="Gong Y."/>
            <person name="Du Z.J."/>
        </authorList>
    </citation>
    <scope>NUCLEOTIDE SEQUENCE</scope>
    <source>
        <strain evidence="7">SDUM040014</strain>
    </source>
</reference>
<dbReference type="InterPro" id="IPR036328">
    <property type="entry name" value="MliC_sf"/>
</dbReference>
<dbReference type="Gene3D" id="2.40.128.200">
    <property type="match status" value="1"/>
</dbReference>
<dbReference type="SUPFAM" id="SSF141488">
    <property type="entry name" value="YdhA-like"/>
    <property type="match status" value="1"/>
</dbReference>
<evidence type="ECO:0000313" key="7">
    <source>
        <dbReference type="EMBL" id="MDO3381277.1"/>
    </source>
</evidence>
<keyword evidence="4" id="KW-0449">Lipoprotein</keyword>
<evidence type="ECO:0000256" key="2">
    <source>
        <dbReference type="ARBA" id="ARBA00023136"/>
    </source>
</evidence>
<organism evidence="7 8">
    <name type="scientific">Gilvimarinus algae</name>
    <dbReference type="NCBI Taxonomy" id="3058037"/>
    <lineage>
        <taxon>Bacteria</taxon>
        <taxon>Pseudomonadati</taxon>
        <taxon>Pseudomonadota</taxon>
        <taxon>Gammaproteobacteria</taxon>
        <taxon>Cellvibrionales</taxon>
        <taxon>Cellvibrionaceae</taxon>
        <taxon>Gilvimarinus</taxon>
    </lineage>
</organism>
<dbReference type="InterPro" id="IPR018660">
    <property type="entry name" value="MliC"/>
</dbReference>
<keyword evidence="2" id="KW-0472">Membrane</keyword>